<dbReference type="SUPFAM" id="SSF75304">
    <property type="entry name" value="Amidase signature (AS) enzymes"/>
    <property type="match status" value="1"/>
</dbReference>
<evidence type="ECO:0000313" key="2">
    <source>
        <dbReference type="EMBL" id="GBM46533.1"/>
    </source>
</evidence>
<dbReference type="AlphaFoldDB" id="A0A4Y2FYZ2"/>
<dbReference type="EMBL" id="BGPR01001141">
    <property type="protein sequence ID" value="GBM46533.1"/>
    <property type="molecule type" value="Genomic_DNA"/>
</dbReference>
<keyword evidence="3" id="KW-1185">Reference proteome</keyword>
<dbReference type="Proteomes" id="UP000499080">
    <property type="component" value="Unassembled WGS sequence"/>
</dbReference>
<proteinExistence type="predicted"/>
<organism evidence="2 3">
    <name type="scientific">Araneus ventricosus</name>
    <name type="common">Orbweaver spider</name>
    <name type="synonym">Epeira ventricosa</name>
    <dbReference type="NCBI Taxonomy" id="182803"/>
    <lineage>
        <taxon>Eukaryota</taxon>
        <taxon>Metazoa</taxon>
        <taxon>Ecdysozoa</taxon>
        <taxon>Arthropoda</taxon>
        <taxon>Chelicerata</taxon>
        <taxon>Arachnida</taxon>
        <taxon>Araneae</taxon>
        <taxon>Araneomorphae</taxon>
        <taxon>Entelegynae</taxon>
        <taxon>Araneoidea</taxon>
        <taxon>Araneidae</taxon>
        <taxon>Araneus</taxon>
    </lineage>
</organism>
<dbReference type="InterPro" id="IPR052739">
    <property type="entry name" value="FAAH2"/>
</dbReference>
<comment type="caution">
    <text evidence="2">The sequence shown here is derived from an EMBL/GenBank/DDBJ whole genome shotgun (WGS) entry which is preliminary data.</text>
</comment>
<dbReference type="PANTHER" id="PTHR43372">
    <property type="entry name" value="FATTY-ACID AMIDE HYDROLASE"/>
    <property type="match status" value="1"/>
</dbReference>
<keyword evidence="2" id="KW-0378">Hydrolase</keyword>
<sequence>MKAYVERARLVHPYINAATDERYEDALKDAKKVDEFLASGTKSEDEIARETPLLGVPFTCKEAIGVKGMRQNSGLVRYKDHIAEEDSDTAALYRKAGGIPVTVTNVPELCMWWESANHVGGLTKSPFDTTRTVGGSSGGEGAIITSAGALIGIGNDIAGSIRIPSSFCGIYGHKPTKGVISNFGDFPFSQMEPDVETERSSLYFQPHVSGPGDLPLLMKFCRTTTKTAVDLQCEASTHDHTSPQTSGLRYESTILMTGHISGKAYRKSLKLLSKTGAAYLMHPALSLER</sequence>
<evidence type="ECO:0000313" key="3">
    <source>
        <dbReference type="Proteomes" id="UP000499080"/>
    </source>
</evidence>
<name>A0A4Y2FYZ2_ARAVE</name>
<dbReference type="InterPro" id="IPR023631">
    <property type="entry name" value="Amidase_dom"/>
</dbReference>
<accession>A0A4Y2FYZ2</accession>
<gene>
    <name evidence="2" type="primary">FAAH2_6</name>
    <name evidence="2" type="ORF">AVEN_17921_1</name>
</gene>
<protein>
    <submittedName>
        <fullName evidence="2">Fatty-acid amide hydrolase 2</fullName>
    </submittedName>
</protein>
<dbReference type="Gene3D" id="3.90.1300.10">
    <property type="entry name" value="Amidase signature (AS) domain"/>
    <property type="match status" value="1"/>
</dbReference>
<dbReference type="GO" id="GO:0016787">
    <property type="term" value="F:hydrolase activity"/>
    <property type="evidence" value="ECO:0007669"/>
    <property type="project" value="UniProtKB-KW"/>
</dbReference>
<reference evidence="2 3" key="1">
    <citation type="journal article" date="2019" name="Sci. Rep.">
        <title>Orb-weaving spider Araneus ventricosus genome elucidates the spidroin gene catalogue.</title>
        <authorList>
            <person name="Kono N."/>
            <person name="Nakamura H."/>
            <person name="Ohtoshi R."/>
            <person name="Moran D.A.P."/>
            <person name="Shinohara A."/>
            <person name="Yoshida Y."/>
            <person name="Fujiwara M."/>
            <person name="Mori M."/>
            <person name="Tomita M."/>
            <person name="Arakawa K."/>
        </authorList>
    </citation>
    <scope>NUCLEOTIDE SEQUENCE [LARGE SCALE GENOMIC DNA]</scope>
</reference>
<dbReference type="PANTHER" id="PTHR43372:SF4">
    <property type="entry name" value="FATTY-ACID AMIDE HYDROLASE 2"/>
    <property type="match status" value="1"/>
</dbReference>
<dbReference type="OrthoDB" id="6428749at2759"/>
<dbReference type="GO" id="GO:0012505">
    <property type="term" value="C:endomembrane system"/>
    <property type="evidence" value="ECO:0007669"/>
    <property type="project" value="TreeGrafter"/>
</dbReference>
<feature type="domain" description="Amidase" evidence="1">
    <location>
        <begin position="2"/>
        <end position="187"/>
    </location>
</feature>
<dbReference type="InterPro" id="IPR036928">
    <property type="entry name" value="AS_sf"/>
</dbReference>
<evidence type="ECO:0000259" key="1">
    <source>
        <dbReference type="Pfam" id="PF01425"/>
    </source>
</evidence>
<dbReference type="Pfam" id="PF01425">
    <property type="entry name" value="Amidase"/>
    <property type="match status" value="1"/>
</dbReference>